<dbReference type="EMBL" id="QVRA01000005">
    <property type="protein sequence ID" value="RJG55864.1"/>
    <property type="molecule type" value="Genomic_DNA"/>
</dbReference>
<organism evidence="2 3">
    <name type="scientific">Sphingobium terrigena</name>
    <dbReference type="NCBI Taxonomy" id="2304063"/>
    <lineage>
        <taxon>Bacteria</taxon>
        <taxon>Pseudomonadati</taxon>
        <taxon>Pseudomonadota</taxon>
        <taxon>Alphaproteobacteria</taxon>
        <taxon>Sphingomonadales</taxon>
        <taxon>Sphingomonadaceae</taxon>
        <taxon>Sphingobium</taxon>
    </lineage>
</organism>
<accession>A0A418YUM1</accession>
<protein>
    <submittedName>
        <fullName evidence="2">Uncharacterized protein</fullName>
    </submittedName>
</protein>
<feature type="region of interest" description="Disordered" evidence="1">
    <location>
        <begin position="42"/>
        <end position="72"/>
    </location>
</feature>
<dbReference type="Proteomes" id="UP000283469">
    <property type="component" value="Unassembled WGS sequence"/>
</dbReference>
<reference evidence="2 3" key="1">
    <citation type="submission" date="2018-08" db="EMBL/GenBank/DDBJ databases">
        <title>Sphingobium sp. EO9.</title>
        <authorList>
            <person name="Park Y."/>
            <person name="Kim K.H."/>
            <person name="Jeon C.O."/>
        </authorList>
    </citation>
    <scope>NUCLEOTIDE SEQUENCE [LARGE SCALE GENOMIC DNA]</scope>
    <source>
        <strain evidence="2 3">EO9</strain>
    </source>
</reference>
<gene>
    <name evidence="2" type="ORF">D0Z70_07455</name>
</gene>
<feature type="compositionally biased region" description="Basic and acidic residues" evidence="1">
    <location>
        <begin position="46"/>
        <end position="55"/>
    </location>
</feature>
<name>A0A418YUM1_9SPHN</name>
<evidence type="ECO:0000256" key="1">
    <source>
        <dbReference type="SAM" id="MobiDB-lite"/>
    </source>
</evidence>
<proteinExistence type="predicted"/>
<sequence length="72" mass="7964">MQRNLFLAIRRIEEGLALLDGIGMGASMSAIHAQWALDHAKRHARGRPDEGDVREPIQPFAVHSGQSMADCR</sequence>
<dbReference type="AlphaFoldDB" id="A0A418YUM1"/>
<comment type="caution">
    <text evidence="2">The sequence shown here is derived from an EMBL/GenBank/DDBJ whole genome shotgun (WGS) entry which is preliminary data.</text>
</comment>
<evidence type="ECO:0000313" key="2">
    <source>
        <dbReference type="EMBL" id="RJG55864.1"/>
    </source>
</evidence>
<dbReference type="RefSeq" id="WP_119744942.1">
    <property type="nucleotide sequence ID" value="NZ_QVRA01000005.1"/>
</dbReference>
<evidence type="ECO:0000313" key="3">
    <source>
        <dbReference type="Proteomes" id="UP000283469"/>
    </source>
</evidence>
<keyword evidence="3" id="KW-1185">Reference proteome</keyword>